<sequence length="213" mass="22908">MLGDGHPSRSPGGGLGGRRGQDRQCRWWRAGGCRLQGHRSGGGKRRAIVAVFGQCHHDGYRRPRGGHGAFAAERTHREWPGSGYGHRPCQRQGLSLGLEPPATTPRTAASADLGRHALSRNPLRLFFLPGNDAERDFHCAILLFSLKEKVDLASKKTETGADGNLAALLLDNGQVLTEGPVIIQYVVGKEARPTTHKNCGDGASADYSWPTGT</sequence>
<proteinExistence type="predicted"/>
<feature type="region of interest" description="Disordered" evidence="1">
    <location>
        <begin position="1"/>
        <end position="22"/>
    </location>
</feature>
<evidence type="ECO:0000313" key="3">
    <source>
        <dbReference type="EMBL" id="SMH65620.1"/>
    </source>
</evidence>
<evidence type="ECO:0000313" key="2">
    <source>
        <dbReference type="EMBL" id="CDQ09049.1"/>
    </source>
</evidence>
<evidence type="ECO:0000256" key="1">
    <source>
        <dbReference type="SAM" id="MobiDB-lite"/>
    </source>
</evidence>
<feature type="region of interest" description="Disordered" evidence="1">
    <location>
        <begin position="194"/>
        <end position="213"/>
    </location>
</feature>
<reference evidence="2" key="1">
    <citation type="submission" date="2014-03" db="EMBL/GenBank/DDBJ databases">
        <authorList>
            <person name="Genoscope - CEA"/>
        </authorList>
    </citation>
    <scope>NUCLEOTIDE SEQUENCE [LARGE SCALE GENOMIC DNA]</scope>
    <source>
        <strain evidence="2">CF27</strain>
    </source>
</reference>
<protein>
    <submittedName>
        <fullName evidence="2">Uncharacterized protein</fullName>
    </submittedName>
</protein>
<accession>A0A060UR85</accession>
<keyword evidence="4" id="KW-1185">Reference proteome</keyword>
<name>A0A060UR85_9PROT</name>
<evidence type="ECO:0000313" key="4">
    <source>
        <dbReference type="Proteomes" id="UP000193925"/>
    </source>
</evidence>
<dbReference type="EMBL" id="LT841305">
    <property type="protein sequence ID" value="SMH65620.1"/>
    <property type="molecule type" value="Genomic_DNA"/>
</dbReference>
<reference evidence="2" key="2">
    <citation type="submission" date="2014-07" db="EMBL/GenBank/DDBJ databases">
        <title>Initial genome analysis of the psychrotolerant acidophile Acidithiobacillus ferrivorans CF27: insights into iron and sulfur oxidation pathways and into biofilm formation.</title>
        <authorList>
            <person name="Talla E."/>
            <person name="Hedrich S."/>
            <person name="Mangenot S."/>
            <person name="Ji B."/>
            <person name="Johnson D.B."/>
            <person name="Barbe V."/>
            <person name="Bonnefoy V."/>
        </authorList>
    </citation>
    <scope>NUCLEOTIDE SEQUENCE [LARGE SCALE GENOMIC DNA]</scope>
    <source>
        <strain evidence="2">CF27</strain>
    </source>
</reference>
<dbReference type="Proteomes" id="UP000193925">
    <property type="component" value="Chromosome AFERRI"/>
</dbReference>
<gene>
    <name evidence="2" type="ORF">AFERRI_150054</name>
    <name evidence="3" type="ORF">AFERRI_20403</name>
</gene>
<dbReference type="EMBL" id="CCCS020000007">
    <property type="protein sequence ID" value="CDQ09049.1"/>
    <property type="molecule type" value="Genomic_DNA"/>
</dbReference>
<organism evidence="2">
    <name type="scientific">Acidithiobacillus ferrivorans</name>
    <dbReference type="NCBI Taxonomy" id="160808"/>
    <lineage>
        <taxon>Bacteria</taxon>
        <taxon>Pseudomonadati</taxon>
        <taxon>Pseudomonadota</taxon>
        <taxon>Acidithiobacillia</taxon>
        <taxon>Acidithiobacillales</taxon>
        <taxon>Acidithiobacillaceae</taxon>
        <taxon>Acidithiobacillus</taxon>
    </lineage>
</organism>
<dbReference type="AlphaFoldDB" id="A0A060UR85"/>
<reference evidence="3 4" key="3">
    <citation type="submission" date="2017-03" db="EMBL/GenBank/DDBJ databases">
        <authorList>
            <person name="Regsiter A."/>
            <person name="William W."/>
        </authorList>
    </citation>
    <scope>NUCLEOTIDE SEQUENCE [LARGE SCALE GENOMIC DNA]</scope>
    <source>
        <strain evidence="3">PRJEB5721</strain>
    </source>
</reference>